<dbReference type="Proteomes" id="UP000004302">
    <property type="component" value="Chromosome"/>
</dbReference>
<name>E3ZSA1_LISSE</name>
<dbReference type="PATRIC" id="fig|702453.3.peg.1989"/>
<accession>E3ZSA1</accession>
<dbReference type="AlphaFoldDB" id="E3ZSA1"/>
<evidence type="ECO:0000313" key="1">
    <source>
        <dbReference type="EMBL" id="EFR99491.1"/>
    </source>
</evidence>
<dbReference type="HOGENOM" id="CLU_2142850_0_0_9"/>
<dbReference type="EMBL" id="ADXJ01000811">
    <property type="protein sequence ID" value="EFR99491.1"/>
    <property type="molecule type" value="Genomic_DNA"/>
</dbReference>
<reference evidence="1" key="1">
    <citation type="journal article" date="2010" name="Microbiol. Resour. Announc.">
        <title>Comparative genomics of the bacterial genus Listeria: Genome evolution is characterized by limited gene acquisition and limited gene loss.</title>
        <authorList>
            <person name="den Bakker H.C."/>
            <person name="Cummings C.A."/>
            <person name="Ferreira V."/>
            <person name="Vatta P."/>
            <person name="Orsi R.H."/>
            <person name="Degoricija L."/>
            <person name="Barker M."/>
            <person name="Petrauskene O."/>
            <person name="Furtado M.R."/>
            <person name="Wiedmann M."/>
        </authorList>
    </citation>
    <scope>NUCLEOTIDE SEQUENCE [LARGE SCALE GENOMIC DNA]</scope>
    <source>
        <strain evidence="1">FSL N1-067</strain>
    </source>
</reference>
<proteinExistence type="predicted"/>
<comment type="caution">
    <text evidence="1">The sequence shown here is derived from an EMBL/GenBank/DDBJ whole genome shotgun (WGS) entry which is preliminary data.</text>
</comment>
<organism evidence="1">
    <name type="scientific">Listeria seeligeri FSL N1-067</name>
    <dbReference type="NCBI Taxonomy" id="702453"/>
    <lineage>
        <taxon>Bacteria</taxon>
        <taxon>Bacillati</taxon>
        <taxon>Bacillota</taxon>
        <taxon>Bacilli</taxon>
        <taxon>Bacillales</taxon>
        <taxon>Listeriaceae</taxon>
        <taxon>Listeria</taxon>
    </lineage>
</organism>
<sequence>MMGEIPSSDGEVAYLDFLNNPFLLPQHLLAAETLAEITTRLEKMKLEKDVVKRDALRTNIDRWLTENYHLIYLHHPERSQSLHSMIKGISENPYGYFDLSKVWIETKPSITS</sequence>
<protein>
    <submittedName>
        <fullName evidence="1">Solute-binding family 5 protein</fullName>
    </submittedName>
</protein>
<dbReference type="SUPFAM" id="SSF53850">
    <property type="entry name" value="Periplasmic binding protein-like II"/>
    <property type="match status" value="1"/>
</dbReference>
<gene>
    <name evidence="1" type="ORF">NT03LS_2387</name>
</gene>